<comment type="caution">
    <text evidence="1">The sequence shown here is derived from an EMBL/GenBank/DDBJ whole genome shotgun (WGS) entry which is preliminary data.</text>
</comment>
<accession>A0AAE0S869</accession>
<sequence>MRLKPHEFLNAAQGIAKKENRKPHLKMRRHDMTVITVRDKKHCYSGTQIEVPVEFFRAQLRKECFDKHKQRLTVMFFENAAGHMMPTFHVFPIPHIRGVIRLSGAIPEGNVVYTKLKLALSIIVEEEPQEEETQEITLETFSEQTSPQSGTLKAFESMLATLSDRNTSNSWKRQVYAIDYDTRNINVSSCTG</sequence>
<reference evidence="1" key="3">
    <citation type="submission" date="2023-05" db="EMBL/GenBank/DDBJ databases">
        <authorList>
            <person name="Smith C.H."/>
        </authorList>
    </citation>
    <scope>NUCLEOTIDE SEQUENCE</scope>
    <source>
        <strain evidence="1">CHS0354</strain>
        <tissue evidence="1">Mantle</tissue>
    </source>
</reference>
<gene>
    <name evidence="1" type="ORF">CHS0354_017009</name>
</gene>
<reference evidence="1" key="1">
    <citation type="journal article" date="2021" name="Genome Biol. Evol.">
        <title>A High-Quality Reference Genome for a Parasitic Bivalve with Doubly Uniparental Inheritance (Bivalvia: Unionida).</title>
        <authorList>
            <person name="Smith C.H."/>
        </authorList>
    </citation>
    <scope>NUCLEOTIDE SEQUENCE</scope>
    <source>
        <strain evidence="1">CHS0354</strain>
    </source>
</reference>
<dbReference type="Proteomes" id="UP001195483">
    <property type="component" value="Unassembled WGS sequence"/>
</dbReference>
<name>A0AAE0S869_9BIVA</name>
<evidence type="ECO:0000313" key="2">
    <source>
        <dbReference type="Proteomes" id="UP001195483"/>
    </source>
</evidence>
<proteinExistence type="predicted"/>
<evidence type="ECO:0000313" key="1">
    <source>
        <dbReference type="EMBL" id="KAK3587028.1"/>
    </source>
</evidence>
<protein>
    <submittedName>
        <fullName evidence="1">Uncharacterized protein</fullName>
    </submittedName>
</protein>
<dbReference type="EMBL" id="JAEAOA010001044">
    <property type="protein sequence ID" value="KAK3587028.1"/>
    <property type="molecule type" value="Genomic_DNA"/>
</dbReference>
<organism evidence="1 2">
    <name type="scientific">Potamilus streckersoni</name>
    <dbReference type="NCBI Taxonomy" id="2493646"/>
    <lineage>
        <taxon>Eukaryota</taxon>
        <taxon>Metazoa</taxon>
        <taxon>Spiralia</taxon>
        <taxon>Lophotrochozoa</taxon>
        <taxon>Mollusca</taxon>
        <taxon>Bivalvia</taxon>
        <taxon>Autobranchia</taxon>
        <taxon>Heteroconchia</taxon>
        <taxon>Palaeoheterodonta</taxon>
        <taxon>Unionida</taxon>
        <taxon>Unionoidea</taxon>
        <taxon>Unionidae</taxon>
        <taxon>Ambleminae</taxon>
        <taxon>Lampsilini</taxon>
        <taxon>Potamilus</taxon>
    </lineage>
</organism>
<keyword evidence="2" id="KW-1185">Reference proteome</keyword>
<reference evidence="1" key="2">
    <citation type="journal article" date="2021" name="Genome Biol. Evol.">
        <title>Developing a high-quality reference genome for a parasitic bivalve with doubly uniparental inheritance (Bivalvia: Unionida).</title>
        <authorList>
            <person name="Smith C.H."/>
        </authorList>
    </citation>
    <scope>NUCLEOTIDE SEQUENCE</scope>
    <source>
        <strain evidence="1">CHS0354</strain>
        <tissue evidence="1">Mantle</tissue>
    </source>
</reference>
<dbReference type="AlphaFoldDB" id="A0AAE0S869"/>